<dbReference type="GO" id="GO:0019509">
    <property type="term" value="P:L-methionine salvage from methylthioadenosine"/>
    <property type="evidence" value="ECO:0007669"/>
    <property type="project" value="UniProtKB-UniRule"/>
</dbReference>
<organism evidence="5 6">
    <name type="scientific">Methylobacter tundripaludum</name>
    <dbReference type="NCBI Taxonomy" id="173365"/>
    <lineage>
        <taxon>Bacteria</taxon>
        <taxon>Pseudomonadati</taxon>
        <taxon>Pseudomonadota</taxon>
        <taxon>Gammaproteobacteria</taxon>
        <taxon>Methylococcales</taxon>
        <taxon>Methylococcaceae</taxon>
        <taxon>Methylobacter</taxon>
    </lineage>
</organism>
<dbReference type="PANTHER" id="PTHR20371">
    <property type="entry name" value="ENOLASE-PHOSPHATASE E1"/>
    <property type="match status" value="1"/>
</dbReference>
<dbReference type="Gene3D" id="3.40.50.1000">
    <property type="entry name" value="HAD superfamily/HAD-like"/>
    <property type="match status" value="1"/>
</dbReference>
<protein>
    <recommendedName>
        <fullName evidence="4">Enolase-phosphatase E1</fullName>
        <ecNumber evidence="4">3.1.3.77</ecNumber>
    </recommendedName>
    <alternativeName>
        <fullName evidence="4">2,3-diketo-5-methylthio-1-phosphopentane phosphatase</fullName>
    </alternativeName>
</protein>
<dbReference type="NCBIfam" id="TIGR01691">
    <property type="entry name" value="enolase-ppase"/>
    <property type="match status" value="1"/>
</dbReference>
<dbReference type="PRINTS" id="PR00413">
    <property type="entry name" value="HADHALOGNASE"/>
</dbReference>
<dbReference type="Pfam" id="PF00702">
    <property type="entry name" value="Hydrolase"/>
    <property type="match status" value="1"/>
</dbReference>
<dbReference type="InterPro" id="IPR023943">
    <property type="entry name" value="Enolase-ppase_E1"/>
</dbReference>
<evidence type="ECO:0000256" key="1">
    <source>
        <dbReference type="ARBA" id="ARBA00022605"/>
    </source>
</evidence>
<evidence type="ECO:0000313" key="5">
    <source>
        <dbReference type="EMBL" id="PPK73866.1"/>
    </source>
</evidence>
<gene>
    <name evidence="4" type="primary">mtnC</name>
    <name evidence="5" type="ORF">B0F88_101398</name>
</gene>
<dbReference type="InterPro" id="IPR036412">
    <property type="entry name" value="HAD-like_sf"/>
</dbReference>
<keyword evidence="4" id="KW-0460">Magnesium</keyword>
<keyword evidence="1 4" id="KW-0028">Amino-acid biosynthesis</keyword>
<dbReference type="SFLD" id="SFLDG01129">
    <property type="entry name" value="C1.5:_HAD__Beta-PGM__Phosphata"/>
    <property type="match status" value="1"/>
</dbReference>
<keyword evidence="3 4" id="KW-0486">Methionine biosynthesis</keyword>
<dbReference type="GO" id="GO:0000287">
    <property type="term" value="F:magnesium ion binding"/>
    <property type="evidence" value="ECO:0007669"/>
    <property type="project" value="UniProtKB-UniRule"/>
</dbReference>
<dbReference type="RefSeq" id="WP_104422243.1">
    <property type="nucleotide sequence ID" value="NZ_PTIY01000001.1"/>
</dbReference>
<dbReference type="CDD" id="cd01629">
    <property type="entry name" value="HAD_EP"/>
    <property type="match status" value="1"/>
</dbReference>
<dbReference type="Proteomes" id="UP000238071">
    <property type="component" value="Unassembled WGS sequence"/>
</dbReference>
<dbReference type="GO" id="GO:0043716">
    <property type="term" value="F:2-hydroxy-3-keto-5-methylthiopentenyl-1-phosphate phosphatase activity"/>
    <property type="evidence" value="ECO:0007669"/>
    <property type="project" value="UniProtKB-UniRule"/>
</dbReference>
<dbReference type="PANTHER" id="PTHR20371:SF1">
    <property type="entry name" value="ENOLASE-PHOSPHATASE E1"/>
    <property type="match status" value="1"/>
</dbReference>
<comment type="function">
    <text evidence="4">Bifunctional enzyme that catalyzes the enolization of 2,3-diketo-5-methylthiopentyl-1-phosphate (DK-MTP-1-P) into the intermediate 2-hydroxy-3-keto-5-methylthiopentenyl-1-phosphate (HK-MTPenyl-1-P), which is then dephosphorylated to form the acireductone 1,2-dihydroxy-3-keto-5-methylthiopentene (DHK-MTPene).</text>
</comment>
<evidence type="ECO:0000313" key="6">
    <source>
        <dbReference type="Proteomes" id="UP000238071"/>
    </source>
</evidence>
<dbReference type="InterPro" id="IPR006439">
    <property type="entry name" value="HAD-SF_hydro_IA"/>
</dbReference>
<comment type="caution">
    <text evidence="5">The sequence shown here is derived from an EMBL/GenBank/DDBJ whole genome shotgun (WGS) entry which is preliminary data.</text>
</comment>
<dbReference type="GO" id="GO:0043874">
    <property type="term" value="F:acireductone synthase activity"/>
    <property type="evidence" value="ECO:0007669"/>
    <property type="project" value="UniProtKB-EC"/>
</dbReference>
<dbReference type="AlphaFoldDB" id="A0A2S6H8X7"/>
<comment type="pathway">
    <text evidence="4">Amino-acid biosynthesis; L-methionine biosynthesis via salvage pathway; L-methionine from S-methyl-5-thio-alpha-D-ribose 1-phosphate: step 3/6.</text>
</comment>
<evidence type="ECO:0000256" key="2">
    <source>
        <dbReference type="ARBA" id="ARBA00022801"/>
    </source>
</evidence>
<reference evidence="5 6" key="1">
    <citation type="submission" date="2018-02" db="EMBL/GenBank/DDBJ databases">
        <title>Subsurface microbial communities from deep shales in Ohio and West Virginia, USA.</title>
        <authorList>
            <person name="Wrighton K."/>
        </authorList>
    </citation>
    <scope>NUCLEOTIDE SEQUENCE [LARGE SCALE GENOMIC DNA]</scope>
    <source>
        <strain evidence="5 6">OWC-G53F</strain>
    </source>
</reference>
<comment type="pathway">
    <text evidence="4">Amino-acid biosynthesis; L-methionine biosynthesis via salvage pathway; L-methionine from S-methyl-5-thio-alpha-D-ribose 1-phosphate: step 4/6.</text>
</comment>
<dbReference type="SUPFAM" id="SSF56784">
    <property type="entry name" value="HAD-like"/>
    <property type="match status" value="1"/>
</dbReference>
<evidence type="ECO:0000256" key="4">
    <source>
        <dbReference type="HAMAP-Rule" id="MF_01681"/>
    </source>
</evidence>
<comment type="subunit">
    <text evidence="4">Monomer.</text>
</comment>
<dbReference type="SFLD" id="SFLDF00044">
    <property type="entry name" value="enolase-phosphatase"/>
    <property type="match status" value="1"/>
</dbReference>
<comment type="similarity">
    <text evidence="4">Belongs to the HAD-like hydrolase superfamily. MasA/MtnC family.</text>
</comment>
<dbReference type="SFLD" id="SFLDS00003">
    <property type="entry name" value="Haloacid_Dehalogenase"/>
    <property type="match status" value="1"/>
</dbReference>
<dbReference type="OrthoDB" id="9797416at2"/>
<sequence>MIKAIVTDIEGTTSSILFVKDVLFPYARANLADYVQRHANDPQVKALLEDVCTEVGEQLSTGQIIDQLIQWIDEDKKVTPLKSLQGLIWEAGYRQGDFKGHVYPDAAEKIKAWKSQGLDLYVYSSGSVHAQKLLFGHTEYGDLTPLFSGYFDTHIGGKKDRASYDNIAVQLGIPANQLLFLSDIKEELDAAKAAGFQTIWLTRDSTPDPQAEHRQVNSFEQISWAKA</sequence>
<dbReference type="EMBL" id="PTIY01000001">
    <property type="protein sequence ID" value="PPK73866.1"/>
    <property type="molecule type" value="Genomic_DNA"/>
</dbReference>
<dbReference type="Gene3D" id="1.10.720.60">
    <property type="match status" value="1"/>
</dbReference>
<proteinExistence type="inferred from homology"/>
<keyword evidence="4" id="KW-0479">Metal-binding</keyword>
<dbReference type="HAMAP" id="MF_01681">
    <property type="entry name" value="Salvage_MtnC"/>
    <property type="match status" value="1"/>
</dbReference>
<accession>A0A2S6H8X7</accession>
<keyword evidence="6" id="KW-1185">Reference proteome</keyword>
<evidence type="ECO:0000256" key="3">
    <source>
        <dbReference type="ARBA" id="ARBA00023167"/>
    </source>
</evidence>
<dbReference type="NCBIfam" id="TIGR01549">
    <property type="entry name" value="HAD-SF-IA-v1"/>
    <property type="match status" value="1"/>
</dbReference>
<comment type="cofactor">
    <cofactor evidence="4">
        <name>Mg(2+)</name>
        <dbReference type="ChEBI" id="CHEBI:18420"/>
    </cofactor>
    <text evidence="4">Binds 1 Mg(2+) ion per subunit.</text>
</comment>
<name>A0A2S6H8X7_9GAMM</name>
<comment type="catalytic activity">
    <reaction evidence="4">
        <text>5-methylsulfanyl-2,3-dioxopentyl phosphate + H2O = 1,2-dihydroxy-5-(methylsulfanyl)pent-1-en-3-one + phosphate</text>
        <dbReference type="Rhea" id="RHEA:21700"/>
        <dbReference type="ChEBI" id="CHEBI:15377"/>
        <dbReference type="ChEBI" id="CHEBI:43474"/>
        <dbReference type="ChEBI" id="CHEBI:49252"/>
        <dbReference type="ChEBI" id="CHEBI:58828"/>
        <dbReference type="EC" id="3.1.3.77"/>
    </reaction>
</comment>
<dbReference type="SFLD" id="SFLDG01133">
    <property type="entry name" value="C1.5.4:_Enolase-phosphatase_Li"/>
    <property type="match status" value="1"/>
</dbReference>
<dbReference type="UniPathway" id="UPA00904">
    <property type="reaction ID" value="UER00876"/>
</dbReference>
<dbReference type="EC" id="3.1.3.77" evidence="4"/>
<dbReference type="InterPro" id="IPR023214">
    <property type="entry name" value="HAD_sf"/>
</dbReference>
<dbReference type="GO" id="GO:0043715">
    <property type="term" value="F:2,3-diketo-5-methylthiopentyl-1-phosphate enolase activity"/>
    <property type="evidence" value="ECO:0007669"/>
    <property type="project" value="UniProtKB-UniRule"/>
</dbReference>
<keyword evidence="2 4" id="KW-0378">Hydrolase</keyword>